<gene>
    <name evidence="2" type="ORF">Ae201684_011508</name>
</gene>
<evidence type="ECO:0000313" key="3">
    <source>
        <dbReference type="Proteomes" id="UP000481153"/>
    </source>
</evidence>
<keyword evidence="1" id="KW-0732">Signal</keyword>
<feature type="signal peptide" evidence="1">
    <location>
        <begin position="1"/>
        <end position="24"/>
    </location>
</feature>
<reference evidence="2 3" key="1">
    <citation type="submission" date="2019-07" db="EMBL/GenBank/DDBJ databases">
        <title>Genomics analysis of Aphanomyces spp. identifies a new class of oomycete effector associated with host adaptation.</title>
        <authorList>
            <person name="Gaulin E."/>
        </authorList>
    </citation>
    <scope>NUCLEOTIDE SEQUENCE [LARGE SCALE GENOMIC DNA]</scope>
    <source>
        <strain evidence="2 3">ATCC 201684</strain>
    </source>
</reference>
<name>A0A6G0WUN7_9STRA</name>
<accession>A0A6G0WUN7</accession>
<organism evidence="2 3">
    <name type="scientific">Aphanomyces euteiches</name>
    <dbReference type="NCBI Taxonomy" id="100861"/>
    <lineage>
        <taxon>Eukaryota</taxon>
        <taxon>Sar</taxon>
        <taxon>Stramenopiles</taxon>
        <taxon>Oomycota</taxon>
        <taxon>Saprolegniomycetes</taxon>
        <taxon>Saprolegniales</taxon>
        <taxon>Verrucalvaceae</taxon>
        <taxon>Aphanomyces</taxon>
    </lineage>
</organism>
<feature type="chain" id="PRO_5026115836" evidence="1">
    <location>
        <begin position="25"/>
        <end position="100"/>
    </location>
</feature>
<evidence type="ECO:0000313" key="2">
    <source>
        <dbReference type="EMBL" id="KAF0731248.1"/>
    </source>
</evidence>
<dbReference type="Proteomes" id="UP000481153">
    <property type="component" value="Unassembled WGS sequence"/>
</dbReference>
<comment type="caution">
    <text evidence="2">The sequence shown here is derived from an EMBL/GenBank/DDBJ whole genome shotgun (WGS) entry which is preliminary data.</text>
</comment>
<dbReference type="EMBL" id="VJMJ01000146">
    <property type="protein sequence ID" value="KAF0731248.1"/>
    <property type="molecule type" value="Genomic_DNA"/>
</dbReference>
<sequence length="100" mass="11033">MPSTAHLALILLVIASSFSTTCYGRETAAQVARNACVDFVCKNTSLHIIYGRECYAWNVSKTRECSSMCPNFVSSISRCCSYGLSCVQACMRMMPVLKFP</sequence>
<protein>
    <submittedName>
        <fullName evidence="2">Uncharacterized protein</fullName>
    </submittedName>
</protein>
<proteinExistence type="predicted"/>
<keyword evidence="3" id="KW-1185">Reference proteome</keyword>
<dbReference type="AlphaFoldDB" id="A0A6G0WUN7"/>
<evidence type="ECO:0000256" key="1">
    <source>
        <dbReference type="SAM" id="SignalP"/>
    </source>
</evidence>